<proteinExistence type="predicted"/>
<evidence type="ECO:0000313" key="1">
    <source>
        <dbReference type="EMBL" id="NYI42700.1"/>
    </source>
</evidence>
<name>A0A7Y9ZEW8_9MICO</name>
<evidence type="ECO:0000313" key="2">
    <source>
        <dbReference type="Proteomes" id="UP000547973"/>
    </source>
</evidence>
<protein>
    <submittedName>
        <fullName evidence="1">Uncharacterized protein</fullName>
    </submittedName>
</protein>
<gene>
    <name evidence="1" type="ORF">BKA03_002819</name>
</gene>
<reference evidence="1 2" key="1">
    <citation type="submission" date="2020-07" db="EMBL/GenBank/DDBJ databases">
        <title>Sequencing the genomes of 1000 actinobacteria strains.</title>
        <authorList>
            <person name="Klenk H.-P."/>
        </authorList>
    </citation>
    <scope>NUCLEOTIDE SEQUENCE [LARGE SCALE GENOMIC DNA]</scope>
    <source>
        <strain evidence="1 2">DSM 19970</strain>
    </source>
</reference>
<dbReference type="AlphaFoldDB" id="A0A7Y9ZEW8"/>
<organism evidence="1 2">
    <name type="scientific">Demequina lutea</name>
    <dbReference type="NCBI Taxonomy" id="431489"/>
    <lineage>
        <taxon>Bacteria</taxon>
        <taxon>Bacillati</taxon>
        <taxon>Actinomycetota</taxon>
        <taxon>Actinomycetes</taxon>
        <taxon>Micrococcales</taxon>
        <taxon>Demequinaceae</taxon>
        <taxon>Demequina</taxon>
    </lineage>
</organism>
<dbReference type="EMBL" id="JACBZO010000001">
    <property type="protein sequence ID" value="NYI42700.1"/>
    <property type="molecule type" value="Genomic_DNA"/>
</dbReference>
<comment type="caution">
    <text evidence="1">The sequence shown here is derived from an EMBL/GenBank/DDBJ whole genome shotgun (WGS) entry which is preliminary data.</text>
</comment>
<keyword evidence="2" id="KW-1185">Reference proteome</keyword>
<accession>A0A7Y9ZEW8</accession>
<sequence length="37" mass="4244">MSENMVDELCMLEHLTPQEREALAATLERVVDTMVTH</sequence>
<dbReference type="Proteomes" id="UP000547973">
    <property type="component" value="Unassembled WGS sequence"/>
</dbReference>